<dbReference type="Proteomes" id="UP000077667">
    <property type="component" value="Chromosome"/>
</dbReference>
<dbReference type="KEGG" id="nia:A8C56_09895"/>
<reference evidence="2 3" key="1">
    <citation type="submission" date="2016-05" db="EMBL/GenBank/DDBJ databases">
        <title>Niabella ginsenosidivorans BS26 whole genome sequencing.</title>
        <authorList>
            <person name="Im W.T."/>
            <person name="Siddiqi M.Z."/>
        </authorList>
    </citation>
    <scope>NUCLEOTIDE SEQUENCE [LARGE SCALE GENOMIC DNA]</scope>
    <source>
        <strain evidence="2 3">BS26</strain>
    </source>
</reference>
<proteinExistence type="predicted"/>
<keyword evidence="3" id="KW-1185">Reference proteome</keyword>
<evidence type="ECO:0000256" key="1">
    <source>
        <dbReference type="SAM" id="SignalP"/>
    </source>
</evidence>
<feature type="signal peptide" evidence="1">
    <location>
        <begin position="1"/>
        <end position="19"/>
    </location>
</feature>
<sequence length="244" mass="28243">MKKVYLLALLLQLKLAAAAQFNDSLHHYLNINLAGTLNNASGDRNYLLNNFIKYKYYKRKSELNFNSGWIYGKNKDGLTNNDFSTSVDFNIYRDTAARINYWGLAGYTSSYSLKINNQFQAGLGVAYKLVDTKHMYLRVSDGILFEHSNLLINDSIPDIYTTFRNSLRLQLRLFPVQRVSFDGTAFWQPSVKNIGDYIITTQMGLSIKLMKWLSLSTRLNYNRISRTDKENLLLTYGILIEQYF</sequence>
<keyword evidence="1" id="KW-0732">Signal</keyword>
<evidence type="ECO:0008006" key="4">
    <source>
        <dbReference type="Google" id="ProtNLM"/>
    </source>
</evidence>
<dbReference type="EMBL" id="CP015772">
    <property type="protein sequence ID" value="ANH81255.1"/>
    <property type="molecule type" value="Genomic_DNA"/>
</dbReference>
<organism evidence="2 3">
    <name type="scientific">Niabella ginsenosidivorans</name>
    <dbReference type="NCBI Taxonomy" id="1176587"/>
    <lineage>
        <taxon>Bacteria</taxon>
        <taxon>Pseudomonadati</taxon>
        <taxon>Bacteroidota</taxon>
        <taxon>Chitinophagia</taxon>
        <taxon>Chitinophagales</taxon>
        <taxon>Chitinophagaceae</taxon>
        <taxon>Niabella</taxon>
    </lineage>
</organism>
<evidence type="ECO:0000313" key="2">
    <source>
        <dbReference type="EMBL" id="ANH81255.1"/>
    </source>
</evidence>
<dbReference type="OrthoDB" id="789864at2"/>
<accession>A0A1A9I1P4</accession>
<evidence type="ECO:0000313" key="3">
    <source>
        <dbReference type="Proteomes" id="UP000077667"/>
    </source>
</evidence>
<feature type="chain" id="PRO_5008389729" description="DUF481 domain-containing protein" evidence="1">
    <location>
        <begin position="20"/>
        <end position="244"/>
    </location>
</feature>
<dbReference type="InterPro" id="IPR007433">
    <property type="entry name" value="DUF481"/>
</dbReference>
<name>A0A1A9I1P4_9BACT</name>
<dbReference type="Pfam" id="PF04338">
    <property type="entry name" value="DUF481"/>
    <property type="match status" value="1"/>
</dbReference>
<gene>
    <name evidence="2" type="ORF">A8C56_09895</name>
</gene>
<dbReference type="RefSeq" id="WP_067755207.1">
    <property type="nucleotide sequence ID" value="NZ_CP015772.1"/>
</dbReference>
<dbReference type="AlphaFoldDB" id="A0A1A9I1P4"/>
<protein>
    <recommendedName>
        <fullName evidence="4">DUF481 domain-containing protein</fullName>
    </recommendedName>
</protein>